<evidence type="ECO:0000313" key="2">
    <source>
        <dbReference type="Proteomes" id="UP000134173"/>
    </source>
</evidence>
<dbReference type="Proteomes" id="UP000134173">
    <property type="component" value="Segment"/>
</dbReference>
<name>A0A023PST8_ELHV1</name>
<reference evidence="1 2" key="1">
    <citation type="journal article" date="2013" name="J. Virol.">
        <title>Complete Genome Sequences of Elephant Endotheliotropic Herpesviruses 1A and 1B Determined Directly from Fatal Cases.</title>
        <authorList>
            <person name="Wilkie G.S."/>
            <person name="Davison A.J."/>
            <person name="Watson M."/>
            <person name="Kerr K."/>
            <person name="Sanderson S."/>
            <person name="Bouts T."/>
            <person name="Steinbach F."/>
            <person name="Dastjerdi A."/>
        </authorList>
    </citation>
    <scope>NUCLEOTIDE SEQUENCE [LARGE SCALE GENOMIC DNA]</scope>
    <source>
        <strain evidence="1 2">Raman</strain>
    </source>
</reference>
<dbReference type="OrthoDB" id="38167at10239"/>
<dbReference type="EMBL" id="KC462165">
    <property type="protein sequence ID" value="AHX37530.1"/>
    <property type="molecule type" value="Genomic_DNA"/>
</dbReference>
<organismHost>
    <name type="scientific">Elephantidae</name>
    <name type="common">elephants</name>
    <dbReference type="NCBI Taxonomy" id="9780"/>
</organismHost>
<sequence length="75" mass="8393">MSGKKCSSTKKIFSYISTGVNPDRSRRHCLPYTTRSPLEGGFHGGVYITEGIFSYVSTADLEEWFMDPQGPPRLC</sequence>
<dbReference type="KEGG" id="vg:19793143"/>
<proteinExistence type="predicted"/>
<gene>
    <name evidence="1" type="primary">EE30A</name>
</gene>
<accession>A0A023PST8</accession>
<organism evidence="1 2">
    <name type="scientific">Elephantid herpesvirus 1</name>
    <name type="common">EIHV-1</name>
    <name type="synonym">Elephant endotheliotropic herpesvirus</name>
    <dbReference type="NCBI Taxonomy" id="146015"/>
    <lineage>
        <taxon>Viruses</taxon>
        <taxon>Duplodnaviria</taxon>
        <taxon>Heunggongvirae</taxon>
        <taxon>Peploviricota</taxon>
        <taxon>Herviviricetes</taxon>
        <taxon>Herpesvirales</taxon>
        <taxon>Orthoherpesviridae</taxon>
        <taxon>Betaherpesvirinae</taxon>
        <taxon>Proboscivirus</taxon>
        <taxon>Proboscivirus elephantidbeta1</taxon>
    </lineage>
</organism>
<evidence type="ECO:0000313" key="1">
    <source>
        <dbReference type="EMBL" id="AHX37530.1"/>
    </source>
</evidence>
<keyword evidence="2" id="KW-1185">Reference proteome</keyword>
<dbReference type="RefSeq" id="YP_009026417.1">
    <property type="nucleotide sequence ID" value="NC_020474.2"/>
</dbReference>
<dbReference type="GeneID" id="19793143"/>
<protein>
    <submittedName>
        <fullName evidence="1">Protein EE30A</fullName>
    </submittedName>
</protein>